<name>A0A8J7P4V7_ATRSP</name>
<dbReference type="Gene3D" id="1.20.5.110">
    <property type="match status" value="1"/>
</dbReference>
<evidence type="ECO:0000313" key="2">
    <source>
        <dbReference type="EMBL" id="MBN3323400.1"/>
    </source>
</evidence>
<feature type="non-terminal residue" evidence="2">
    <location>
        <position position="256"/>
    </location>
</feature>
<dbReference type="PANTHER" id="PTHR36473:SF1">
    <property type="entry name" value="GENE 11100-RELATED"/>
    <property type="match status" value="1"/>
</dbReference>
<dbReference type="InterPro" id="IPR055322">
    <property type="entry name" value="C3orf49-like"/>
</dbReference>
<feature type="non-terminal residue" evidence="2">
    <location>
        <position position="1"/>
    </location>
</feature>
<dbReference type="EMBL" id="JAAWVO010065017">
    <property type="protein sequence ID" value="MBN3323400.1"/>
    <property type="molecule type" value="Genomic_DNA"/>
</dbReference>
<sequence>RWHGMAYPNGEQGVNIPENEVSSETDSEHGRAPVQKQRGAVKKLKQALGKLVSPFHQNLQEDQGNKTTYTENTQKKCSNAVNVPAQCCMFWSALQMKIVIEILFPLFTEFVTAAIHVDVVDTEMEKFIGCKVILRSRRISRRVSVTSLPARCQKVPYRRKGECLSFFKKRRRNPVKKNRKQSILTIGKFQTQVDDLIGTMADKSVMLLAQRHAELEQCECLGDEILQSSKQFERVSKKGAQQRKWKNLRLLCSCCC</sequence>
<keyword evidence="3" id="KW-1185">Reference proteome</keyword>
<evidence type="ECO:0000256" key="1">
    <source>
        <dbReference type="SAM" id="MobiDB-lite"/>
    </source>
</evidence>
<reference evidence="2" key="1">
    <citation type="journal article" date="2021" name="Cell">
        <title>Tracing the genetic footprints of vertebrate landing in non-teleost ray-finned fishes.</title>
        <authorList>
            <person name="Bi X."/>
            <person name="Wang K."/>
            <person name="Yang L."/>
            <person name="Pan H."/>
            <person name="Jiang H."/>
            <person name="Wei Q."/>
            <person name="Fang M."/>
            <person name="Yu H."/>
            <person name="Zhu C."/>
            <person name="Cai Y."/>
            <person name="He Y."/>
            <person name="Gan X."/>
            <person name="Zeng H."/>
            <person name="Yu D."/>
            <person name="Zhu Y."/>
            <person name="Jiang H."/>
            <person name="Qiu Q."/>
            <person name="Yang H."/>
            <person name="Zhang Y.E."/>
            <person name="Wang W."/>
            <person name="Zhu M."/>
            <person name="He S."/>
            <person name="Zhang G."/>
        </authorList>
    </citation>
    <scope>NUCLEOTIDE SEQUENCE</scope>
    <source>
        <strain evidence="2">Allg_001</strain>
    </source>
</reference>
<organism evidence="2 3">
    <name type="scientific">Atractosteus spatula</name>
    <name type="common">Alligator gar</name>
    <name type="synonym">Lepisosteus spatula</name>
    <dbReference type="NCBI Taxonomy" id="7917"/>
    <lineage>
        <taxon>Eukaryota</taxon>
        <taxon>Metazoa</taxon>
        <taxon>Chordata</taxon>
        <taxon>Craniata</taxon>
        <taxon>Vertebrata</taxon>
        <taxon>Euteleostomi</taxon>
        <taxon>Actinopterygii</taxon>
        <taxon>Neopterygii</taxon>
        <taxon>Holostei</taxon>
        <taxon>Semionotiformes</taxon>
        <taxon>Lepisosteidae</taxon>
        <taxon>Atractosteus</taxon>
    </lineage>
</organism>
<dbReference type="AlphaFoldDB" id="A0A8J7P4V7"/>
<dbReference type="PANTHER" id="PTHR36473">
    <property type="entry name" value="CHROMOSOME 3 OPEN READING FRAME 49"/>
    <property type="match status" value="1"/>
</dbReference>
<gene>
    <name evidence="2" type="ORF">GTO95_0002682</name>
</gene>
<feature type="region of interest" description="Disordered" evidence="1">
    <location>
        <begin position="1"/>
        <end position="36"/>
    </location>
</feature>
<proteinExistence type="predicted"/>
<accession>A0A8J7P4V7</accession>
<comment type="caution">
    <text evidence="2">The sequence shown here is derived from an EMBL/GenBank/DDBJ whole genome shotgun (WGS) entry which is preliminary data.</text>
</comment>
<dbReference type="Proteomes" id="UP000736164">
    <property type="component" value="Unassembled WGS sequence"/>
</dbReference>
<evidence type="ECO:0000313" key="3">
    <source>
        <dbReference type="Proteomes" id="UP000736164"/>
    </source>
</evidence>
<protein>
    <submittedName>
        <fullName evidence="2">CC049 protein</fullName>
    </submittedName>
</protein>